<dbReference type="PROSITE" id="PS51823">
    <property type="entry name" value="CLU"/>
    <property type="match status" value="1"/>
</dbReference>
<dbReference type="Proteomes" id="UP000674318">
    <property type="component" value="Unassembled WGS sequence"/>
</dbReference>
<comment type="caution">
    <text evidence="3">The sequence shown here is derived from an EMBL/GenBank/DDBJ whole genome shotgun (WGS) entry which is preliminary data.</text>
</comment>
<dbReference type="KEGG" id="phet:94291411"/>
<accession>A0A836LIT0</accession>
<dbReference type="InterPro" id="IPR011990">
    <property type="entry name" value="TPR-like_helical_dom_sf"/>
</dbReference>
<evidence type="ECO:0000256" key="1">
    <source>
        <dbReference type="SAM" id="MobiDB-lite"/>
    </source>
</evidence>
<feature type="region of interest" description="Disordered" evidence="1">
    <location>
        <begin position="1"/>
        <end position="88"/>
    </location>
</feature>
<feature type="compositionally biased region" description="Basic and acidic residues" evidence="1">
    <location>
        <begin position="75"/>
        <end position="88"/>
    </location>
</feature>
<sequence length="1808" mass="204237">MKTVRGVLAENPLTPIASSDRVLPEPLPNVKQNPLSRLERSSASTQPTVGHGVKARMPSLFRAPSSPPPAVSRSVTEHSVRQASRDVPRSCRASTPVFTSFEKAMGARVSLRVSPPPLQPSLPLRDIGLDAGFLTAHRTFFTDVDGTIDRGSRDWNTEFQWLWAEQLHGELWGHTGSDGMRDFLGEFESFAKELVESLWREGRLAPLARPSSATAACARYGNVLVYTWPDGKTGMWMQRSFRALMECCVPHLSLPLMATFRLFGDVVTVAAIITFDRTRPAVYTGDGRIDPVAHMPLQELLGLVQDALNVLRGDAHSESGAATTGGADGEATKLHQQKMRGVEVREGMDTCLYVVNCLGLLPPLFSSNGRLLTLRRWLHLIQHPPMPWASGGACMDIYQREAAAAVHYLSGALQKPVVQRNACLVQLLHANGVNVCLLGLIAQTALVAAKEDLDDTSELTLCLIAVEILARAVRRSLFRLMEREGRSKSLKTVNNYLQRTAGSLLHKSHMRFEQGLLPIVRGMFYLDEAVDTEPFVQLLKLTLRREVVLITKRLCELCGLRVVRGNVAEVLCQPSHHNYSSFFSPEHQALLATLVQDESDYPPAFKCAYLLPLQIRFYCRGGRLTEAWREAMKLVELQGRNMSEHFLNAEAWMTAALVAARSGRGEESAALIERATRVFFDIPAFFFQSTPLRVRMPPCLYFLRGQVHAKLAHGFICIQRRLFEAAEELFGEALRLPDVLGAERQPHLAHIRQRAVVGLLSVAVHSGNAKVMQLDAQWSTELRSMAPSLQGARISELFGSLFFDRDMFSSAVARLWECLETTEHLLGATALRVGEVLNKLAYVYYRWDVRQYGLFCSCVLHRAEAIMVERSGLYSPLHLSIVENIVSVFILRGMFIAASRRLHLLRTLPPRYTGRLSREHPTIIRIADIEAKLRAEFCSVAIVIVQRYWREYRARALLRGVCESSAREIQRLGRAFLVRCALPRLHYGYTTAVDISLAAQRYAMRTFSRPLICASALFSKEQRHWNSELQHSCLFSILWERVEQQVQLDERGQLVAEFESAARTCLQDMRSGAARGVRVPECSTSVVMHNMVFTQVSLGHRLSVLQLRLTKHLFCNYQCLMTTPLSTLVEFPDCAYYVEALIPLHHHPRVLFTVDGHSSGLYAHTTRSMVNYMIRQYRDAGLTAYCVDNCQGVEIVSGADGLLYLTNSLGLVSSLVLQQPTTDVLAVALPTNIFSFAGEQCKSEKTKEAVDTIELALLSQDSDEYGILGIYFLSYLASARFASGEDLDGAMRLFQRCSTGLEESAALFPAALVLYTEGRAWLSRGATRAALDPLLRSLTIYTQRMRLHAYYGAFCIFEVARWVLRANVVWETKVDPAVLRSVAHAVEYGEPTLVLFMTCGRFILYTQRVGETTMSQQLTHLRDTRARELQPLELDRYLRILLQRSESLQRRGGNESYNDCVFVLQTAIHMAQAALVESRMLGVLLTSYGLLLTTMNKLKEARRALSRANTVLLKTVAPTSPEFMTWRKNNRILKLRMRDNAIAVIRRAVRLWKERRRLEREMRVVDPEAYLAMQAVRFQRRIASLVVSEATARVLMADAQADECYRLQKRKGRMRNDAMLKQTYGSRVQIFLDKIDSALIEIAELAFRTKAAMIHAARDMHQCMLCAFLVASHRIERRAVIGEWRASLIAVKLWHLEHVDAVIRVDFHGTFHAFIRRCVMSEERTWRRIIVRNQKRSKQELGRAIGRALRRKSKGVSVVDIRSVFLNEARRREGILAMEKEEYRTLIDVFMFGPEVDDDEVDMENSLE</sequence>
<dbReference type="InterPro" id="IPR025697">
    <property type="entry name" value="CLU_dom"/>
</dbReference>
<evidence type="ECO:0000313" key="4">
    <source>
        <dbReference type="Proteomes" id="UP000674318"/>
    </source>
</evidence>
<dbReference type="OrthoDB" id="271152at2759"/>
<keyword evidence="4" id="KW-1185">Reference proteome</keyword>
<dbReference type="GeneID" id="94291411"/>
<evidence type="ECO:0000313" key="3">
    <source>
        <dbReference type="EMBL" id="KAG5508868.1"/>
    </source>
</evidence>
<dbReference type="RefSeq" id="XP_067758336.1">
    <property type="nucleotide sequence ID" value="XM_067901334.1"/>
</dbReference>
<dbReference type="EMBL" id="JAFJZO010000016">
    <property type="protein sequence ID" value="KAG5508868.1"/>
    <property type="molecule type" value="Genomic_DNA"/>
</dbReference>
<dbReference type="SUPFAM" id="SSF48452">
    <property type="entry name" value="TPR-like"/>
    <property type="match status" value="1"/>
</dbReference>
<gene>
    <name evidence="3" type="ORF">JKF63_05371</name>
</gene>
<protein>
    <recommendedName>
        <fullName evidence="2">Clu domain-containing protein</fullName>
    </recommendedName>
</protein>
<feature type="compositionally biased region" description="Polar residues" evidence="1">
    <location>
        <begin position="30"/>
        <end position="48"/>
    </location>
</feature>
<reference evidence="3 4" key="1">
    <citation type="submission" date="2021-02" db="EMBL/GenBank/DDBJ databases">
        <title>Porcisia hertigi Genome sequencing and assembly.</title>
        <authorList>
            <person name="Almutairi H."/>
            <person name="Gatherer D."/>
        </authorList>
    </citation>
    <scope>NUCLEOTIDE SEQUENCE [LARGE SCALE GENOMIC DNA]</scope>
    <source>
        <strain evidence="3 4">C119</strain>
    </source>
</reference>
<feature type="domain" description="Clu" evidence="2">
    <location>
        <begin position="125"/>
        <end position="368"/>
    </location>
</feature>
<evidence type="ECO:0000259" key="2">
    <source>
        <dbReference type="PROSITE" id="PS51823"/>
    </source>
</evidence>
<proteinExistence type="predicted"/>
<name>A0A836LIT0_9TRYP</name>
<organism evidence="3 4">
    <name type="scientific">Porcisia hertigi</name>
    <dbReference type="NCBI Taxonomy" id="2761500"/>
    <lineage>
        <taxon>Eukaryota</taxon>
        <taxon>Discoba</taxon>
        <taxon>Euglenozoa</taxon>
        <taxon>Kinetoplastea</taxon>
        <taxon>Metakinetoplastina</taxon>
        <taxon>Trypanosomatida</taxon>
        <taxon>Trypanosomatidae</taxon>
        <taxon>Leishmaniinae</taxon>
        <taxon>Porcisia</taxon>
    </lineage>
</organism>